<dbReference type="Proteomes" id="UP000179001">
    <property type="component" value="Unassembled WGS sequence"/>
</dbReference>
<name>A0A1F5SYI2_9BACT</name>
<dbReference type="InterPro" id="IPR027417">
    <property type="entry name" value="P-loop_NTPase"/>
</dbReference>
<sequence>MTKSFNWSVVGHTKILDFLQTNILNQTFAQSYLFVGPKKVGKTSVAKKFSQFLICDNYSEYLKNGKVKKPFACGECSACQMFKKGIYADYYLVERERNDKGLLKKNISIKQIRDLQSSLSKRSFQNSYKIVIIPEAEAMSLEASNSLLKFLEEPTAKTIIILISQNTNIILPTIVSRCQILNFSPVPRENIFDYLVDQGANRSLALELSAISQGRITVALKYFNHLDLYLEHKQKIQEVFKLFTSSNSEKFQMIDTLLGKSGVDSAKKVLDIFISILRDVELLKYYNDKYISNIFLREEMQALKDLDFNFNQKLQSAEKSKLYLEQNINPKLVFENLFI</sequence>
<evidence type="ECO:0000313" key="2">
    <source>
        <dbReference type="Proteomes" id="UP000179001"/>
    </source>
</evidence>
<dbReference type="SUPFAM" id="SSF52540">
    <property type="entry name" value="P-loop containing nucleoside triphosphate hydrolases"/>
    <property type="match status" value="1"/>
</dbReference>
<dbReference type="PANTHER" id="PTHR11669">
    <property type="entry name" value="REPLICATION FACTOR C / DNA POLYMERASE III GAMMA-TAU SUBUNIT"/>
    <property type="match status" value="1"/>
</dbReference>
<comment type="caution">
    <text evidence="1">The sequence shown here is derived from an EMBL/GenBank/DDBJ whole genome shotgun (WGS) entry which is preliminary data.</text>
</comment>
<dbReference type="GO" id="GO:0006261">
    <property type="term" value="P:DNA-templated DNA replication"/>
    <property type="evidence" value="ECO:0007669"/>
    <property type="project" value="TreeGrafter"/>
</dbReference>
<dbReference type="STRING" id="1798002.A2478_04665"/>
<dbReference type="InterPro" id="IPR050238">
    <property type="entry name" value="DNA_Rep/Repair_Clamp_Loader"/>
</dbReference>
<organism evidence="1 2">
    <name type="scientific">Candidatus Falkowbacteria bacterium RIFOXYC2_FULL_36_12</name>
    <dbReference type="NCBI Taxonomy" id="1798002"/>
    <lineage>
        <taxon>Bacteria</taxon>
        <taxon>Candidatus Falkowiibacteriota</taxon>
    </lineage>
</organism>
<dbReference type="AlphaFoldDB" id="A0A1F5SYI2"/>
<dbReference type="EMBL" id="MFGJ01000007">
    <property type="protein sequence ID" value="OGF31750.1"/>
    <property type="molecule type" value="Genomic_DNA"/>
</dbReference>
<dbReference type="PANTHER" id="PTHR11669:SF8">
    <property type="entry name" value="DNA POLYMERASE III SUBUNIT DELTA"/>
    <property type="match status" value="1"/>
</dbReference>
<evidence type="ECO:0008006" key="3">
    <source>
        <dbReference type="Google" id="ProtNLM"/>
    </source>
</evidence>
<evidence type="ECO:0000313" key="1">
    <source>
        <dbReference type="EMBL" id="OGF31750.1"/>
    </source>
</evidence>
<accession>A0A1F5SYI2</accession>
<dbReference type="Pfam" id="PF13177">
    <property type="entry name" value="DNA_pol3_delta2"/>
    <property type="match status" value="1"/>
</dbReference>
<proteinExistence type="predicted"/>
<gene>
    <name evidence="1" type="ORF">A2478_04665</name>
</gene>
<dbReference type="Gene3D" id="3.40.50.300">
    <property type="entry name" value="P-loop containing nucleotide triphosphate hydrolases"/>
    <property type="match status" value="1"/>
</dbReference>
<protein>
    <recommendedName>
        <fullName evidence="3">DNA polymerase III subunit delta</fullName>
    </recommendedName>
</protein>
<reference evidence="1 2" key="1">
    <citation type="journal article" date="2016" name="Nat. Commun.">
        <title>Thousands of microbial genomes shed light on interconnected biogeochemical processes in an aquifer system.</title>
        <authorList>
            <person name="Anantharaman K."/>
            <person name="Brown C.T."/>
            <person name="Hug L.A."/>
            <person name="Sharon I."/>
            <person name="Castelle C.J."/>
            <person name="Probst A.J."/>
            <person name="Thomas B.C."/>
            <person name="Singh A."/>
            <person name="Wilkins M.J."/>
            <person name="Karaoz U."/>
            <person name="Brodie E.L."/>
            <person name="Williams K.H."/>
            <person name="Hubbard S.S."/>
            <person name="Banfield J.F."/>
        </authorList>
    </citation>
    <scope>NUCLEOTIDE SEQUENCE [LARGE SCALE GENOMIC DNA]</scope>
</reference>